<keyword evidence="1" id="KW-0175">Coiled coil</keyword>
<gene>
    <name evidence="3" type="ORF">GTHE00462_LOCUS28116</name>
</gene>
<dbReference type="Gene3D" id="2.30.42.10">
    <property type="match status" value="1"/>
</dbReference>
<feature type="region of interest" description="Disordered" evidence="2">
    <location>
        <begin position="1"/>
        <end position="20"/>
    </location>
</feature>
<sequence>MSGTPRSPYESMSWSSPKSPMLQSFDAGSIQAKMDTFCMVQKETVMIEELERLNQVVFEGISTLYKSPQKDDASTFGVRIGLETQDCKPTQVKCVLPGSWAFEKGEILFGDEITAVDNRPVDENNILQNMMGNGAIGSKSIISLKRNGIVKKATLVRTSQNRVDKIEEIFNMVKEIKDVLRQDDYQHLLPCLEIILHNVQNLELSSLEDRAQTLQEFSSLQVNVDATVASLIEMIRVIQDEKHQMRNWLEAIRQEHDSSKDKLNSLETKMEMGKRGSESIKSHFEDLRRELSNVREENLLLKQEISSWKGKMEAKDGMLDQKNLEIQEIKKSMVANAEMITKNHQSTDAFKLATYLEKVATVKPQGLLEKLQTTKVTGDDINKILDIAILQNHLDVEDIIAASFAFSDTSSPTIVRMKNLYNQGRLESLQHVIQDLDSQLSRCMDEIILMRRRVENLEDCTKDAVVEMAEDITNLTRQVEDFCNDLQVQQSRNTSLAEKLKITKDMIKTMIPKTDYYQLLEEKNAAKETLRQNEMTIGDQDNEIRDLKQRIKMKDNEIEGLKYKQMELASQDKKQPVKQVLSEEEYVTLMTTLKESTDIQVIEFCQIMDCILRKERLNATDLCMLLERIDRERSPLHIYSLLSVLDGPPSRSIDEVKVIIQELNDGTGLSLGTLQRILSKLRFSFPDPQKLERWLEQSEENLERCPIPSDHDEMNDMRRQLRELQKKISQDESPSSPVIAPPGGSFQTDHMHVVLASATPNTVIYYCTDDRELSLSNYEQAGASPIRITLRSSCRLKAFCLSHGGISETVSETFYLQE</sequence>
<name>A0A7S4UPZ8_GUITH</name>
<accession>A0A7S4UPZ8</accession>
<evidence type="ECO:0000313" key="3">
    <source>
        <dbReference type="EMBL" id="CAE2322366.1"/>
    </source>
</evidence>
<reference evidence="3" key="1">
    <citation type="submission" date="2021-01" db="EMBL/GenBank/DDBJ databases">
        <authorList>
            <person name="Corre E."/>
            <person name="Pelletier E."/>
            <person name="Niang G."/>
            <person name="Scheremetjew M."/>
            <person name="Finn R."/>
            <person name="Kale V."/>
            <person name="Holt S."/>
            <person name="Cochrane G."/>
            <person name="Meng A."/>
            <person name="Brown T."/>
            <person name="Cohen L."/>
        </authorList>
    </citation>
    <scope>NUCLEOTIDE SEQUENCE</scope>
    <source>
        <strain evidence="3">CCMP 2712</strain>
    </source>
</reference>
<dbReference type="SUPFAM" id="SSF50156">
    <property type="entry name" value="PDZ domain-like"/>
    <property type="match status" value="1"/>
</dbReference>
<evidence type="ECO:0000256" key="1">
    <source>
        <dbReference type="SAM" id="Coils"/>
    </source>
</evidence>
<protein>
    <recommendedName>
        <fullName evidence="4">PDZ domain-containing protein</fullName>
    </recommendedName>
</protein>
<evidence type="ECO:0000256" key="2">
    <source>
        <dbReference type="SAM" id="MobiDB-lite"/>
    </source>
</evidence>
<dbReference type="InterPro" id="IPR036034">
    <property type="entry name" value="PDZ_sf"/>
</dbReference>
<evidence type="ECO:0008006" key="4">
    <source>
        <dbReference type="Google" id="ProtNLM"/>
    </source>
</evidence>
<dbReference type="EMBL" id="HBKN01036023">
    <property type="protein sequence ID" value="CAE2322366.1"/>
    <property type="molecule type" value="Transcribed_RNA"/>
</dbReference>
<proteinExistence type="predicted"/>
<feature type="coiled-coil region" evidence="1">
    <location>
        <begin position="530"/>
        <end position="564"/>
    </location>
</feature>
<organism evidence="3">
    <name type="scientific">Guillardia theta</name>
    <name type="common">Cryptophyte</name>
    <name type="synonym">Cryptomonas phi</name>
    <dbReference type="NCBI Taxonomy" id="55529"/>
    <lineage>
        <taxon>Eukaryota</taxon>
        <taxon>Cryptophyceae</taxon>
        <taxon>Pyrenomonadales</taxon>
        <taxon>Geminigeraceae</taxon>
        <taxon>Guillardia</taxon>
    </lineage>
</organism>
<feature type="coiled-coil region" evidence="1">
    <location>
        <begin position="249"/>
        <end position="304"/>
    </location>
</feature>
<dbReference type="AlphaFoldDB" id="A0A7S4UPZ8"/>